<organism evidence="1 2">
    <name type="scientific">Ilyodon furcidens</name>
    <name type="common">goldbreast splitfin</name>
    <dbReference type="NCBI Taxonomy" id="33524"/>
    <lineage>
        <taxon>Eukaryota</taxon>
        <taxon>Metazoa</taxon>
        <taxon>Chordata</taxon>
        <taxon>Craniata</taxon>
        <taxon>Vertebrata</taxon>
        <taxon>Euteleostomi</taxon>
        <taxon>Actinopterygii</taxon>
        <taxon>Neopterygii</taxon>
        <taxon>Teleostei</taxon>
        <taxon>Neoteleostei</taxon>
        <taxon>Acanthomorphata</taxon>
        <taxon>Ovalentaria</taxon>
        <taxon>Atherinomorphae</taxon>
        <taxon>Cyprinodontiformes</taxon>
        <taxon>Goodeidae</taxon>
        <taxon>Ilyodon</taxon>
    </lineage>
</organism>
<gene>
    <name evidence="1" type="ORF">ILYODFUR_001194</name>
</gene>
<proteinExistence type="predicted"/>
<evidence type="ECO:0000313" key="2">
    <source>
        <dbReference type="Proteomes" id="UP001482620"/>
    </source>
</evidence>
<dbReference type="Proteomes" id="UP001482620">
    <property type="component" value="Unassembled WGS sequence"/>
</dbReference>
<evidence type="ECO:0000313" key="1">
    <source>
        <dbReference type="EMBL" id="MEQ2220045.1"/>
    </source>
</evidence>
<protein>
    <submittedName>
        <fullName evidence="1">Uncharacterized protein</fullName>
    </submittedName>
</protein>
<name>A0ABV0SHM0_9TELE</name>
<comment type="caution">
    <text evidence="1">The sequence shown here is derived from an EMBL/GenBank/DDBJ whole genome shotgun (WGS) entry which is preliminary data.</text>
</comment>
<accession>A0ABV0SHM0</accession>
<keyword evidence="2" id="KW-1185">Reference proteome</keyword>
<dbReference type="EMBL" id="JAHRIQ010000051">
    <property type="protein sequence ID" value="MEQ2220045.1"/>
    <property type="molecule type" value="Genomic_DNA"/>
</dbReference>
<reference evidence="1 2" key="1">
    <citation type="submission" date="2021-06" db="EMBL/GenBank/DDBJ databases">
        <authorList>
            <person name="Palmer J.M."/>
        </authorList>
    </citation>
    <scope>NUCLEOTIDE SEQUENCE [LARGE SCALE GENOMIC DNA]</scope>
    <source>
        <strain evidence="2">if_2019</strain>
        <tissue evidence="1">Muscle</tissue>
    </source>
</reference>
<sequence>MKGQFIRSCSGRQNILPQCFTDCLDEKWERISAVLGLGSGRSSWKLAQPAEKSPFRVKGLGCTGREEAGYGNGQREGKKTCSKELEIGRQLGVKYPVQGYTEMLQ</sequence>